<dbReference type="EMBL" id="CM037156">
    <property type="protein sequence ID" value="KAH7837708.1"/>
    <property type="molecule type" value="Genomic_DNA"/>
</dbReference>
<name>A0ACB7XAB1_9ERIC</name>
<comment type="caution">
    <text evidence="1">The sequence shown here is derived from an EMBL/GenBank/DDBJ whole genome shotgun (WGS) entry which is preliminary data.</text>
</comment>
<proteinExistence type="predicted"/>
<evidence type="ECO:0000313" key="2">
    <source>
        <dbReference type="Proteomes" id="UP000828048"/>
    </source>
</evidence>
<gene>
    <name evidence="1" type="ORF">Vadar_017054</name>
</gene>
<organism evidence="1 2">
    <name type="scientific">Vaccinium darrowii</name>
    <dbReference type="NCBI Taxonomy" id="229202"/>
    <lineage>
        <taxon>Eukaryota</taxon>
        <taxon>Viridiplantae</taxon>
        <taxon>Streptophyta</taxon>
        <taxon>Embryophyta</taxon>
        <taxon>Tracheophyta</taxon>
        <taxon>Spermatophyta</taxon>
        <taxon>Magnoliopsida</taxon>
        <taxon>eudicotyledons</taxon>
        <taxon>Gunneridae</taxon>
        <taxon>Pentapetalae</taxon>
        <taxon>asterids</taxon>
        <taxon>Ericales</taxon>
        <taxon>Ericaceae</taxon>
        <taxon>Vaccinioideae</taxon>
        <taxon>Vaccinieae</taxon>
        <taxon>Vaccinium</taxon>
    </lineage>
</organism>
<sequence>MVPSSDGEGVVLHCMKWGLIPSFTKYNEKLDCYKMCLLLFTILGGTLKIWYPVTSAMGEPTYHGPECIMEEFSLAVGRYQRCLKEIRSRACDYVDEKKGIKITKKEWENQHVHIASYNNFPTAAGLASSAAGFACLDSKLLGSSMKRGEVAENALTVTDVRGNLNQEPST</sequence>
<dbReference type="Proteomes" id="UP000828048">
    <property type="component" value="Chromosome 6"/>
</dbReference>
<protein>
    <submittedName>
        <fullName evidence="1">Uncharacterized protein</fullName>
    </submittedName>
</protein>
<keyword evidence="2" id="KW-1185">Reference proteome</keyword>
<accession>A0ACB7XAB1</accession>
<reference evidence="1 2" key="1">
    <citation type="journal article" date="2021" name="Hortic Res">
        <title>High-quality reference genome and annotation aids understanding of berry development for evergreen blueberry (Vaccinium darrowii).</title>
        <authorList>
            <person name="Yu J."/>
            <person name="Hulse-Kemp A.M."/>
            <person name="Babiker E."/>
            <person name="Staton M."/>
        </authorList>
    </citation>
    <scope>NUCLEOTIDE SEQUENCE [LARGE SCALE GENOMIC DNA]</scope>
    <source>
        <strain evidence="2">cv. NJ 8807/NJ 8810</strain>
        <tissue evidence="1">Young leaf</tissue>
    </source>
</reference>
<evidence type="ECO:0000313" key="1">
    <source>
        <dbReference type="EMBL" id="KAH7837708.1"/>
    </source>
</evidence>